<dbReference type="Pfam" id="PF03466">
    <property type="entry name" value="LysR_substrate"/>
    <property type="match status" value="1"/>
</dbReference>
<dbReference type="PROSITE" id="PS50931">
    <property type="entry name" value="HTH_LYSR"/>
    <property type="match status" value="1"/>
</dbReference>
<dbReference type="Proteomes" id="UP000217289">
    <property type="component" value="Chromosome"/>
</dbReference>
<evidence type="ECO:0000313" key="7">
    <source>
        <dbReference type="Proteomes" id="UP000217289"/>
    </source>
</evidence>
<dbReference type="Gene3D" id="1.10.10.10">
    <property type="entry name" value="Winged helix-like DNA-binding domain superfamily/Winged helix DNA-binding domain"/>
    <property type="match status" value="1"/>
</dbReference>
<protein>
    <recommendedName>
        <fullName evidence="5">HTH lysR-type domain-containing protein</fullName>
    </recommendedName>
</protein>
<evidence type="ECO:0000256" key="3">
    <source>
        <dbReference type="ARBA" id="ARBA00023125"/>
    </source>
</evidence>
<dbReference type="Gene3D" id="3.40.190.290">
    <property type="match status" value="1"/>
</dbReference>
<proteinExistence type="inferred from homology"/>
<keyword evidence="3" id="KW-0238">DNA-binding</keyword>
<dbReference type="InterPro" id="IPR000847">
    <property type="entry name" value="LysR_HTH_N"/>
</dbReference>
<dbReference type="PANTHER" id="PTHR30537">
    <property type="entry name" value="HTH-TYPE TRANSCRIPTIONAL REGULATOR"/>
    <property type="match status" value="1"/>
</dbReference>
<dbReference type="EMBL" id="CP022163">
    <property type="protein sequence ID" value="ATB29516.1"/>
    <property type="molecule type" value="Genomic_DNA"/>
</dbReference>
<name>A0A250IEZ5_9BACT</name>
<evidence type="ECO:0000259" key="5">
    <source>
        <dbReference type="PROSITE" id="PS50931"/>
    </source>
</evidence>
<evidence type="ECO:0000256" key="1">
    <source>
        <dbReference type="ARBA" id="ARBA00009437"/>
    </source>
</evidence>
<sequence>MQATSWDDLRFFLAVVRHGTLATAARELGVNASTAGRRIQALEKSLRVRLFLRTREGLWPSTAGELLRQRLETLEPELARLLSGELTPAETVAGTVRIATTEALATYLVDRGLCSLKDEHPGLRLEILGGNRTVDMSRGEADIAVRLIRPEGANLKVRQLQSQSYAVYGAASYLRQRGRPRSERELAGHDVLVVGGELGALAEARWMEGQQGTRIILRTNSMSALVAGVCKGVGLAVLPAGWAQMEPDLERLFDVPELPRRPVWLVIQSEAWERAAVRVVANRLKELFGLE</sequence>
<dbReference type="InterPro" id="IPR036390">
    <property type="entry name" value="WH_DNA-bd_sf"/>
</dbReference>
<evidence type="ECO:0000313" key="6">
    <source>
        <dbReference type="EMBL" id="ATB29516.1"/>
    </source>
</evidence>
<dbReference type="PANTHER" id="PTHR30537:SF3">
    <property type="entry name" value="TRANSCRIPTIONAL REGULATORY PROTEIN"/>
    <property type="match status" value="1"/>
</dbReference>
<reference evidence="6 7" key="1">
    <citation type="submission" date="2017-06" db="EMBL/GenBank/DDBJ databases">
        <authorList>
            <person name="Kim H.J."/>
            <person name="Triplett B.A."/>
        </authorList>
    </citation>
    <scope>NUCLEOTIDE SEQUENCE [LARGE SCALE GENOMIC DNA]</scope>
    <source>
        <strain evidence="6 7">DSM 14713</strain>
    </source>
</reference>
<comment type="similarity">
    <text evidence="1">Belongs to the LysR transcriptional regulatory family.</text>
</comment>
<dbReference type="InterPro" id="IPR058163">
    <property type="entry name" value="LysR-type_TF_proteobact-type"/>
</dbReference>
<keyword evidence="2" id="KW-0805">Transcription regulation</keyword>
<organism evidence="6 7">
    <name type="scientific">Melittangium boletus DSM 14713</name>
    <dbReference type="NCBI Taxonomy" id="1294270"/>
    <lineage>
        <taxon>Bacteria</taxon>
        <taxon>Pseudomonadati</taxon>
        <taxon>Myxococcota</taxon>
        <taxon>Myxococcia</taxon>
        <taxon>Myxococcales</taxon>
        <taxon>Cystobacterineae</taxon>
        <taxon>Archangiaceae</taxon>
        <taxon>Melittangium</taxon>
    </lineage>
</organism>
<keyword evidence="4" id="KW-0804">Transcription</keyword>
<dbReference type="GO" id="GO:0006351">
    <property type="term" value="P:DNA-templated transcription"/>
    <property type="evidence" value="ECO:0007669"/>
    <property type="project" value="TreeGrafter"/>
</dbReference>
<accession>A0A250IEZ5</accession>
<dbReference type="SUPFAM" id="SSF53850">
    <property type="entry name" value="Periplasmic binding protein-like II"/>
    <property type="match status" value="1"/>
</dbReference>
<evidence type="ECO:0000256" key="4">
    <source>
        <dbReference type="ARBA" id="ARBA00023163"/>
    </source>
</evidence>
<gene>
    <name evidence="6" type="ORF">MEBOL_002966</name>
</gene>
<dbReference type="InterPro" id="IPR036388">
    <property type="entry name" value="WH-like_DNA-bd_sf"/>
</dbReference>
<dbReference type="AlphaFoldDB" id="A0A250IEZ5"/>
<dbReference type="Pfam" id="PF00126">
    <property type="entry name" value="HTH_1"/>
    <property type="match status" value="1"/>
</dbReference>
<feature type="domain" description="HTH lysR-type" evidence="5">
    <location>
        <begin position="4"/>
        <end position="61"/>
    </location>
</feature>
<dbReference type="KEGG" id="mbd:MEBOL_002966"/>
<dbReference type="GO" id="GO:0003700">
    <property type="term" value="F:DNA-binding transcription factor activity"/>
    <property type="evidence" value="ECO:0007669"/>
    <property type="project" value="InterPro"/>
</dbReference>
<keyword evidence="7" id="KW-1185">Reference proteome</keyword>
<evidence type="ECO:0000256" key="2">
    <source>
        <dbReference type="ARBA" id="ARBA00023015"/>
    </source>
</evidence>
<dbReference type="InterPro" id="IPR005119">
    <property type="entry name" value="LysR_subst-bd"/>
</dbReference>
<dbReference type="RefSeq" id="WP_095978069.1">
    <property type="nucleotide sequence ID" value="NZ_CP022163.1"/>
</dbReference>
<dbReference type="OrthoDB" id="5338251at2"/>
<dbReference type="GO" id="GO:0043565">
    <property type="term" value="F:sequence-specific DNA binding"/>
    <property type="evidence" value="ECO:0007669"/>
    <property type="project" value="TreeGrafter"/>
</dbReference>
<dbReference type="SUPFAM" id="SSF46785">
    <property type="entry name" value="Winged helix' DNA-binding domain"/>
    <property type="match status" value="1"/>
</dbReference>